<name>A0A438JLJ8_VITVI</name>
<reference evidence="1 2" key="1">
    <citation type="journal article" date="2018" name="PLoS Genet.">
        <title>Population sequencing reveals clonal diversity and ancestral inbreeding in the grapevine cultivar Chardonnay.</title>
        <authorList>
            <person name="Roach M.J."/>
            <person name="Johnson D.L."/>
            <person name="Bohlmann J."/>
            <person name="van Vuuren H.J."/>
            <person name="Jones S.J."/>
            <person name="Pretorius I.S."/>
            <person name="Schmidt S.A."/>
            <person name="Borneman A.R."/>
        </authorList>
    </citation>
    <scope>NUCLEOTIDE SEQUENCE [LARGE SCALE GENOMIC DNA]</scope>
    <source>
        <strain evidence="2">cv. Chardonnay</strain>
        <tissue evidence="1">Leaf</tissue>
    </source>
</reference>
<evidence type="ECO:0000313" key="2">
    <source>
        <dbReference type="Proteomes" id="UP000288805"/>
    </source>
</evidence>
<evidence type="ECO:0000313" key="1">
    <source>
        <dbReference type="EMBL" id="RVX09817.1"/>
    </source>
</evidence>
<organism evidence="1 2">
    <name type="scientific">Vitis vinifera</name>
    <name type="common">Grape</name>
    <dbReference type="NCBI Taxonomy" id="29760"/>
    <lineage>
        <taxon>Eukaryota</taxon>
        <taxon>Viridiplantae</taxon>
        <taxon>Streptophyta</taxon>
        <taxon>Embryophyta</taxon>
        <taxon>Tracheophyta</taxon>
        <taxon>Spermatophyta</taxon>
        <taxon>Magnoliopsida</taxon>
        <taxon>eudicotyledons</taxon>
        <taxon>Gunneridae</taxon>
        <taxon>Pentapetalae</taxon>
        <taxon>rosids</taxon>
        <taxon>Vitales</taxon>
        <taxon>Vitaceae</taxon>
        <taxon>Viteae</taxon>
        <taxon>Vitis</taxon>
    </lineage>
</organism>
<accession>A0A438JLJ8</accession>
<dbReference type="AlphaFoldDB" id="A0A438JLJ8"/>
<gene>
    <name evidence="1" type="ORF">CK203_013051</name>
</gene>
<protein>
    <submittedName>
        <fullName evidence="1">Uncharacterized protein</fullName>
    </submittedName>
</protein>
<sequence>MTTFKLFGTEISVLKEREDEIPPIPSPLSQLPCPILTTIEGMKGRGLVSVMRKTLTTSDVFVHQSRLFITKCKVLWSQLLEEKQKKVRAKEHVEVEVVDPKGGEDWDEVEAVEEFEDACVEFRMGKVTKVVE</sequence>
<dbReference type="EMBL" id="QGNW01000036">
    <property type="protein sequence ID" value="RVX09817.1"/>
    <property type="molecule type" value="Genomic_DNA"/>
</dbReference>
<comment type="caution">
    <text evidence="1">The sequence shown here is derived from an EMBL/GenBank/DDBJ whole genome shotgun (WGS) entry which is preliminary data.</text>
</comment>
<dbReference type="Proteomes" id="UP000288805">
    <property type="component" value="Unassembled WGS sequence"/>
</dbReference>
<proteinExistence type="predicted"/>